<dbReference type="PANTHER" id="PTHR47436">
    <property type="entry name" value="HISTONE-LYSINE N-METHYLTRANSFERASE ATXR2"/>
    <property type="match status" value="1"/>
</dbReference>
<dbReference type="Proteomes" id="UP001190700">
    <property type="component" value="Unassembled WGS sequence"/>
</dbReference>
<keyword evidence="2" id="KW-1185">Reference proteome</keyword>
<dbReference type="GO" id="GO:0008168">
    <property type="term" value="F:methyltransferase activity"/>
    <property type="evidence" value="ECO:0007669"/>
    <property type="project" value="InterPro"/>
</dbReference>
<dbReference type="EMBL" id="LGRX02031520">
    <property type="protein sequence ID" value="KAK3244716.1"/>
    <property type="molecule type" value="Genomic_DNA"/>
</dbReference>
<dbReference type="InterPro" id="IPR044237">
    <property type="entry name" value="ATXR2-like"/>
</dbReference>
<proteinExistence type="predicted"/>
<protein>
    <submittedName>
        <fullName evidence="1">Uncharacterized protein</fullName>
    </submittedName>
</protein>
<evidence type="ECO:0000313" key="2">
    <source>
        <dbReference type="Proteomes" id="UP001190700"/>
    </source>
</evidence>
<dbReference type="PANTHER" id="PTHR47436:SF1">
    <property type="entry name" value="SET DOMAIN-CONTAINING PROTEIN"/>
    <property type="match status" value="1"/>
</dbReference>
<sequence>MLQDSTGQLSSLDSADCAAHYEKSCVDFAVEAKPAGAGRGKGLHAKTLFSRGDTLFSELPLASLQSADNKAVVAACAHCHRGVGSLTTNLRLIAGRCTRVDAFSSPELGNKIPQEEVVKGHFCDDVVLCQLGCGEVYCSSECCAEAFRRGHRLLCVGPLTVESALYKFKIAALETGSEEFFLGAQIVAQVICEAQQLAGDGNPVAATHVQQALQPIQVFEAPLPWWEVVAVPAEEQRDSKGFRALLCEQARQCWSLLLEGLEATHGIRQGTYGTSCAACCWKA</sequence>
<organism evidence="1 2">
    <name type="scientific">Cymbomonas tetramitiformis</name>
    <dbReference type="NCBI Taxonomy" id="36881"/>
    <lineage>
        <taxon>Eukaryota</taxon>
        <taxon>Viridiplantae</taxon>
        <taxon>Chlorophyta</taxon>
        <taxon>Pyramimonadophyceae</taxon>
        <taxon>Pyramimonadales</taxon>
        <taxon>Pyramimonadaceae</taxon>
        <taxon>Cymbomonas</taxon>
    </lineage>
</organism>
<dbReference type="AlphaFoldDB" id="A0AAE0EXU1"/>
<reference evidence="1 2" key="1">
    <citation type="journal article" date="2015" name="Genome Biol. Evol.">
        <title>Comparative Genomics of a Bacterivorous Green Alga Reveals Evolutionary Causalities and Consequences of Phago-Mixotrophic Mode of Nutrition.</title>
        <authorList>
            <person name="Burns J.A."/>
            <person name="Paasch A."/>
            <person name="Narechania A."/>
            <person name="Kim E."/>
        </authorList>
    </citation>
    <scope>NUCLEOTIDE SEQUENCE [LARGE SCALE GENOMIC DNA]</scope>
    <source>
        <strain evidence="1 2">PLY_AMNH</strain>
    </source>
</reference>
<comment type="caution">
    <text evidence="1">The sequence shown here is derived from an EMBL/GenBank/DDBJ whole genome shotgun (WGS) entry which is preliminary data.</text>
</comment>
<gene>
    <name evidence="1" type="ORF">CYMTET_45685</name>
</gene>
<name>A0AAE0EXU1_9CHLO</name>
<evidence type="ECO:0000313" key="1">
    <source>
        <dbReference type="EMBL" id="KAK3244716.1"/>
    </source>
</evidence>
<accession>A0AAE0EXU1</accession>